<dbReference type="GO" id="GO:0003857">
    <property type="term" value="F:(3S)-3-hydroxyacyl-CoA dehydrogenase (NAD+) activity"/>
    <property type="evidence" value="ECO:0007669"/>
    <property type="project" value="UniProtKB-EC"/>
</dbReference>
<keyword evidence="1" id="KW-0413">Isomerase</keyword>
<comment type="catalytic activity">
    <reaction evidence="4">
        <text>a (3S)-3-hydroxyacyl-CoA + NAD(+) = a 3-oxoacyl-CoA + NADH + H(+)</text>
        <dbReference type="Rhea" id="RHEA:22432"/>
        <dbReference type="ChEBI" id="CHEBI:15378"/>
        <dbReference type="ChEBI" id="CHEBI:57318"/>
        <dbReference type="ChEBI" id="CHEBI:57540"/>
        <dbReference type="ChEBI" id="CHEBI:57945"/>
        <dbReference type="ChEBI" id="CHEBI:90726"/>
        <dbReference type="EC" id="1.1.1.35"/>
    </reaction>
</comment>
<dbReference type="STRING" id="576131.SAMN05444486_1011070"/>
<dbReference type="GO" id="GO:0016829">
    <property type="term" value="F:lyase activity"/>
    <property type="evidence" value="ECO:0007669"/>
    <property type="project" value="UniProtKB-KW"/>
</dbReference>
<sequence>MIRPPSAFISTKIGNHVAVLTLTRPAAGRFSQSLRAELETVLSEIFTTPDIDAIVITGEGAAFDIDLPLAERQLGQASPSLDVLTTLISNAPMPVVAALRGRIADAGLELALAAQARVIHHASRVCLPSLQLGQLPSAAAIYTLTTTLGPRYSIKLLETLADIPISQPHLAPLFDKVVVQNVVGEAAELARNLYATPKKRTPALADPIRYQAEINAMRQERSNPTVASAQKEAALAALEAIQLLPKSAALRFAGIQNEDLQQTHLSRSKTYRRAAKLAGLRGHPNTPAPASLTLVGTGKQARSITLHAMRAKLPVQIITLANESFAAFQNVIEEELRRRVARRMLPVSQVETSMNLLSEGAGFESLKSSDFVIECATQTGGNAFNEISGLIKQIKAHCAENTVLLLTSGMRSGAAEFSELMTPKVAALQLHPDIGSGELAEIALKPEFARTERHQAPMLSALRRLGITPSFQAAQNGLVSSRLFTALCLAAEEAVAQGARPEDVDAALPCRVKPYAAQNAEGQRAQPFRINAFFGDVLESAAPGLNAAFLKAGFEGGKGTSAFDPSRSKLTEEAYKTVAHWRSQISQTGYGPPPEPPRGNEVALLATVALYAAGSRLIEAGIVATPWELDQIATATLGFTPDYGGPFFEAEAMGLTSFQMSLRRLKPLRPEFFAEPDRLRDMIKNGESFTKPGQGTSAYL</sequence>
<dbReference type="CDD" id="cd06558">
    <property type="entry name" value="crotonase-like"/>
    <property type="match status" value="1"/>
</dbReference>
<dbReference type="GO" id="GO:0016853">
    <property type="term" value="F:isomerase activity"/>
    <property type="evidence" value="ECO:0007669"/>
    <property type="project" value="UniProtKB-KW"/>
</dbReference>
<dbReference type="Gene3D" id="1.10.1040.50">
    <property type="match status" value="1"/>
</dbReference>
<dbReference type="SUPFAM" id="SSF51735">
    <property type="entry name" value="NAD(P)-binding Rossmann-fold domains"/>
    <property type="match status" value="1"/>
</dbReference>
<accession>A0A1H3IH87</accession>
<evidence type="ECO:0000256" key="4">
    <source>
        <dbReference type="ARBA" id="ARBA00049556"/>
    </source>
</evidence>
<proteinExistence type="predicted"/>
<evidence type="ECO:0000259" key="5">
    <source>
        <dbReference type="Pfam" id="PF02737"/>
    </source>
</evidence>
<dbReference type="GeneID" id="78123854"/>
<evidence type="ECO:0000256" key="2">
    <source>
        <dbReference type="ARBA" id="ARBA00023239"/>
    </source>
</evidence>
<evidence type="ECO:0000256" key="1">
    <source>
        <dbReference type="ARBA" id="ARBA00023235"/>
    </source>
</evidence>
<dbReference type="Proteomes" id="UP000199026">
    <property type="component" value="Unassembled WGS sequence"/>
</dbReference>
<dbReference type="Gene3D" id="3.40.50.720">
    <property type="entry name" value="NAD(P)-binding Rossmann-like Domain"/>
    <property type="match status" value="1"/>
</dbReference>
<dbReference type="EMBL" id="FNPR01000001">
    <property type="protein sequence ID" value="SDY26977.1"/>
    <property type="molecule type" value="Genomic_DNA"/>
</dbReference>
<dbReference type="GO" id="GO:0006635">
    <property type="term" value="P:fatty acid beta-oxidation"/>
    <property type="evidence" value="ECO:0007669"/>
    <property type="project" value="TreeGrafter"/>
</dbReference>
<dbReference type="PANTHER" id="PTHR23309">
    <property type="entry name" value="3-HYDROXYACYL-COA DEHYROGENASE"/>
    <property type="match status" value="1"/>
</dbReference>
<feature type="domain" description="3-hydroxyacyl-CoA dehydrogenase NAD binding" evidence="5">
    <location>
        <begin position="292"/>
        <end position="408"/>
    </location>
</feature>
<dbReference type="GO" id="GO:0070403">
    <property type="term" value="F:NAD+ binding"/>
    <property type="evidence" value="ECO:0007669"/>
    <property type="project" value="InterPro"/>
</dbReference>
<dbReference type="PANTHER" id="PTHR23309:SF49">
    <property type="entry name" value="PEROXISOMAL BIFUNCTIONAL ENZYME"/>
    <property type="match status" value="1"/>
</dbReference>
<keyword evidence="7" id="KW-1185">Reference proteome</keyword>
<dbReference type="InterPro" id="IPR036291">
    <property type="entry name" value="NAD(P)-bd_dom_sf"/>
</dbReference>
<dbReference type="SUPFAM" id="SSF48179">
    <property type="entry name" value="6-phosphogluconate dehydrogenase C-terminal domain-like"/>
    <property type="match status" value="1"/>
</dbReference>
<evidence type="ECO:0000313" key="7">
    <source>
        <dbReference type="Proteomes" id="UP000199026"/>
    </source>
</evidence>
<dbReference type="AlphaFoldDB" id="A0A1H3IH87"/>
<dbReference type="SUPFAM" id="SSF52096">
    <property type="entry name" value="ClpP/crotonase"/>
    <property type="match status" value="1"/>
</dbReference>
<evidence type="ECO:0000256" key="3">
    <source>
        <dbReference type="ARBA" id="ARBA00023268"/>
    </source>
</evidence>
<dbReference type="InterPro" id="IPR029045">
    <property type="entry name" value="ClpP/crotonase-like_dom_sf"/>
</dbReference>
<dbReference type="Pfam" id="PF02737">
    <property type="entry name" value="3HCDH_N"/>
    <property type="match status" value="1"/>
</dbReference>
<gene>
    <name evidence="6" type="ORF">SAMN05444486_1011070</name>
</gene>
<dbReference type="InterPro" id="IPR008927">
    <property type="entry name" value="6-PGluconate_DH-like_C_sf"/>
</dbReference>
<dbReference type="RefSeq" id="WP_089888416.1">
    <property type="nucleotide sequence ID" value="NZ_CALJFH010000030.1"/>
</dbReference>
<protein>
    <submittedName>
        <fullName evidence="6">Enoyl-CoA hydratase/carnithine racemase</fullName>
    </submittedName>
</protein>
<keyword evidence="3" id="KW-0511">Multifunctional enzyme</keyword>
<name>A0A1H3IH87_9RHOB</name>
<dbReference type="OrthoDB" id="9771883at2"/>
<reference evidence="6 7" key="1">
    <citation type="submission" date="2016-10" db="EMBL/GenBank/DDBJ databases">
        <authorList>
            <person name="de Groot N.N."/>
        </authorList>
    </citation>
    <scope>NUCLEOTIDE SEQUENCE [LARGE SCALE GENOMIC DNA]</scope>
    <source>
        <strain evidence="6 7">DSM 24677</strain>
    </source>
</reference>
<dbReference type="Gene3D" id="3.90.226.10">
    <property type="entry name" value="2-enoyl-CoA Hydratase, Chain A, domain 1"/>
    <property type="match status" value="1"/>
</dbReference>
<dbReference type="InterPro" id="IPR006176">
    <property type="entry name" value="3-OHacyl-CoA_DH_NAD-bd"/>
</dbReference>
<evidence type="ECO:0000313" key="6">
    <source>
        <dbReference type="EMBL" id="SDY26977.1"/>
    </source>
</evidence>
<keyword evidence="2" id="KW-0456">Lyase</keyword>
<organism evidence="6 7">
    <name type="scientific">Lentibacter algarum</name>
    <dbReference type="NCBI Taxonomy" id="576131"/>
    <lineage>
        <taxon>Bacteria</taxon>
        <taxon>Pseudomonadati</taxon>
        <taxon>Pseudomonadota</taxon>
        <taxon>Alphaproteobacteria</taxon>
        <taxon>Rhodobacterales</taxon>
        <taxon>Roseobacteraceae</taxon>
        <taxon>Lentibacter</taxon>
    </lineage>
</organism>
<dbReference type="InterPro" id="IPR001753">
    <property type="entry name" value="Enoyl-CoA_hydra/iso"/>
</dbReference>
<dbReference type="Pfam" id="PF00378">
    <property type="entry name" value="ECH_1"/>
    <property type="match status" value="1"/>
</dbReference>